<keyword evidence="2" id="KW-1185">Reference proteome</keyword>
<organism evidence="1 2">
    <name type="scientific">Leersia perrieri</name>
    <dbReference type="NCBI Taxonomy" id="77586"/>
    <lineage>
        <taxon>Eukaryota</taxon>
        <taxon>Viridiplantae</taxon>
        <taxon>Streptophyta</taxon>
        <taxon>Embryophyta</taxon>
        <taxon>Tracheophyta</taxon>
        <taxon>Spermatophyta</taxon>
        <taxon>Magnoliopsida</taxon>
        <taxon>Liliopsida</taxon>
        <taxon>Poales</taxon>
        <taxon>Poaceae</taxon>
        <taxon>BOP clade</taxon>
        <taxon>Oryzoideae</taxon>
        <taxon>Oryzeae</taxon>
        <taxon>Oryzinae</taxon>
        <taxon>Leersia</taxon>
    </lineage>
</organism>
<protein>
    <submittedName>
        <fullName evidence="1">Uncharacterized protein</fullName>
    </submittedName>
</protein>
<dbReference type="HOGENOM" id="CLU_2389406_0_0_1"/>
<name>A0A0D9WXF7_9ORYZ</name>
<accession>A0A0D9WXF7</accession>
<reference evidence="1 2" key="1">
    <citation type="submission" date="2012-08" db="EMBL/GenBank/DDBJ databases">
        <title>Oryza genome evolution.</title>
        <authorList>
            <person name="Wing R.A."/>
        </authorList>
    </citation>
    <scope>NUCLEOTIDE SEQUENCE</scope>
</reference>
<evidence type="ECO:0000313" key="1">
    <source>
        <dbReference type="EnsemblPlants" id="LPERR07G08050.1"/>
    </source>
</evidence>
<reference evidence="2" key="2">
    <citation type="submission" date="2013-12" db="EMBL/GenBank/DDBJ databases">
        <authorList>
            <person name="Yu Y."/>
            <person name="Lee S."/>
            <person name="de Baynast K."/>
            <person name="Wissotski M."/>
            <person name="Liu L."/>
            <person name="Talag J."/>
            <person name="Goicoechea J."/>
            <person name="Angelova A."/>
            <person name="Jetty R."/>
            <person name="Kudrna D."/>
            <person name="Golser W."/>
            <person name="Rivera L."/>
            <person name="Zhang J."/>
            <person name="Wing R."/>
        </authorList>
    </citation>
    <scope>NUCLEOTIDE SEQUENCE</scope>
</reference>
<evidence type="ECO:0000313" key="2">
    <source>
        <dbReference type="Proteomes" id="UP000032180"/>
    </source>
</evidence>
<dbReference type="Gramene" id="LPERR07G08050.1">
    <property type="protein sequence ID" value="LPERR07G08050.1"/>
    <property type="gene ID" value="LPERR07G08050"/>
</dbReference>
<dbReference type="EnsemblPlants" id="LPERR07G08050.1">
    <property type="protein sequence ID" value="LPERR07G08050.1"/>
    <property type="gene ID" value="LPERR07G08050"/>
</dbReference>
<dbReference type="AlphaFoldDB" id="A0A0D9WXF7"/>
<sequence length="94" mass="10824">MVRSTSVSVRRTLLTQDVYKTQYARVVILQMPKLLSSVAQYVLPPKQTRSMSQERLNMKQSIERHNMQIGGMCLTDYHRGRNVRSANVVIVARC</sequence>
<dbReference type="Proteomes" id="UP000032180">
    <property type="component" value="Chromosome 7"/>
</dbReference>
<proteinExistence type="predicted"/>
<reference evidence="1" key="3">
    <citation type="submission" date="2015-04" db="UniProtKB">
        <authorList>
            <consortium name="EnsemblPlants"/>
        </authorList>
    </citation>
    <scope>IDENTIFICATION</scope>
</reference>